<reference evidence="2 3" key="1">
    <citation type="submission" date="2023-09" db="EMBL/GenBank/DDBJ databases">
        <title>Thioclava shenzhenensis sp. nov., a multidrug resistant bacteria-antagonizing species isolated from coastal seawater.</title>
        <authorList>
            <person name="Long M."/>
        </authorList>
    </citation>
    <scope>NUCLEOTIDE SEQUENCE [LARGE SCALE GENOMIC DNA]</scope>
    <source>
        <strain evidence="2 3">FTW29</strain>
    </source>
</reference>
<name>A0ABZ1E118_9RHOB</name>
<feature type="compositionally biased region" description="Basic and acidic residues" evidence="1">
    <location>
        <begin position="255"/>
        <end position="264"/>
    </location>
</feature>
<feature type="region of interest" description="Disordered" evidence="1">
    <location>
        <begin position="243"/>
        <end position="271"/>
    </location>
</feature>
<gene>
    <name evidence="2" type="ORF">RPE78_05580</name>
</gene>
<evidence type="ECO:0000256" key="1">
    <source>
        <dbReference type="SAM" id="MobiDB-lite"/>
    </source>
</evidence>
<sequence length="288" mass="30870">MSLLCGPVFIKDRSFQTPALPAVRVEYGEVGLALAGQLEANLGQRLDHRRAVPDRADRDLAVDPGVQLLARGGAGGFLRQGLRLPGARRVERIGPAVPSVLQIHEGTEGRLVAGRRDIQALAGRQLHAGHQEVQLDATGVGVAYPEHVELVGLQPGAGEVLEALDDGTLLLFGRRVLGGEADDTALVAPLVRYRVDERLHPRRRTFDDLGQRGTPIPDLLPALVPDRVPVLVVGLHRLGDQVGNGGGSRSLAMGKELHHHERPSSRRPSSFRSMATKLAAMANVSSRS</sequence>
<keyword evidence="3" id="KW-1185">Reference proteome</keyword>
<proteinExistence type="predicted"/>
<dbReference type="RefSeq" id="WP_406721454.1">
    <property type="nucleotide sequence ID" value="NZ_CP135443.1"/>
</dbReference>
<protein>
    <submittedName>
        <fullName evidence="2">Uncharacterized protein</fullName>
    </submittedName>
</protein>
<dbReference type="Proteomes" id="UP001623290">
    <property type="component" value="Chromosome"/>
</dbReference>
<accession>A0ABZ1E118</accession>
<evidence type="ECO:0000313" key="3">
    <source>
        <dbReference type="Proteomes" id="UP001623290"/>
    </source>
</evidence>
<organism evidence="2 3">
    <name type="scientific">Thioclava litoralis</name>
    <dbReference type="NCBI Taxonomy" id="3076557"/>
    <lineage>
        <taxon>Bacteria</taxon>
        <taxon>Pseudomonadati</taxon>
        <taxon>Pseudomonadota</taxon>
        <taxon>Alphaproteobacteria</taxon>
        <taxon>Rhodobacterales</taxon>
        <taxon>Paracoccaceae</taxon>
        <taxon>Thioclava</taxon>
    </lineage>
</organism>
<dbReference type="EMBL" id="CP135443">
    <property type="protein sequence ID" value="WRY34760.1"/>
    <property type="molecule type" value="Genomic_DNA"/>
</dbReference>
<evidence type="ECO:0000313" key="2">
    <source>
        <dbReference type="EMBL" id="WRY34760.1"/>
    </source>
</evidence>